<dbReference type="OrthoDB" id="252722at2759"/>
<organism evidence="2 3">
    <name type="scientific">Strongylus vulgaris</name>
    <name type="common">Blood worm</name>
    <dbReference type="NCBI Taxonomy" id="40348"/>
    <lineage>
        <taxon>Eukaryota</taxon>
        <taxon>Metazoa</taxon>
        <taxon>Ecdysozoa</taxon>
        <taxon>Nematoda</taxon>
        <taxon>Chromadorea</taxon>
        <taxon>Rhabditida</taxon>
        <taxon>Rhabditina</taxon>
        <taxon>Rhabditomorpha</taxon>
        <taxon>Strongyloidea</taxon>
        <taxon>Strongylidae</taxon>
        <taxon>Strongylus</taxon>
    </lineage>
</organism>
<dbReference type="EMBL" id="UYYB01094930">
    <property type="protein sequence ID" value="VDM75104.1"/>
    <property type="molecule type" value="Genomic_DNA"/>
</dbReference>
<dbReference type="AlphaFoldDB" id="A0A3P7JAW7"/>
<feature type="region of interest" description="Disordered" evidence="1">
    <location>
        <begin position="36"/>
        <end position="66"/>
    </location>
</feature>
<feature type="region of interest" description="Disordered" evidence="1">
    <location>
        <begin position="126"/>
        <end position="150"/>
    </location>
</feature>
<feature type="compositionally biased region" description="Polar residues" evidence="1">
    <location>
        <begin position="130"/>
        <end position="139"/>
    </location>
</feature>
<proteinExistence type="predicted"/>
<evidence type="ECO:0000313" key="2">
    <source>
        <dbReference type="EMBL" id="VDM75104.1"/>
    </source>
</evidence>
<name>A0A3P7JAW7_STRVU</name>
<evidence type="ECO:0000256" key="1">
    <source>
        <dbReference type="SAM" id="MobiDB-lite"/>
    </source>
</evidence>
<dbReference type="Proteomes" id="UP000270094">
    <property type="component" value="Unassembled WGS sequence"/>
</dbReference>
<protein>
    <submittedName>
        <fullName evidence="2">Uncharacterized protein</fullName>
    </submittedName>
</protein>
<reference evidence="2 3" key="1">
    <citation type="submission" date="2018-11" db="EMBL/GenBank/DDBJ databases">
        <authorList>
            <consortium name="Pathogen Informatics"/>
        </authorList>
    </citation>
    <scope>NUCLEOTIDE SEQUENCE [LARGE SCALE GENOMIC DNA]</scope>
</reference>
<keyword evidence="3" id="KW-1185">Reference proteome</keyword>
<evidence type="ECO:0000313" key="3">
    <source>
        <dbReference type="Proteomes" id="UP000270094"/>
    </source>
</evidence>
<accession>A0A3P7JAW7</accession>
<sequence length="375" mass="41812">MWPRSHQPTGIYAVKILENVQKGREVNVTVIHVPDTPTRILPSTSNSGTSDHTERSSTSRTHRERCGDCKRKLPSKVLTKAARFCQNCNSKGTMVVILCGFNKKENGCVNKGREVNVTVIHVPDTPTRILPSTSNSGTSDHTERNSTSRTHRERCGDCKRKLPSKVLTKAARFCQNCNSKGTMTFFCLECCVNKHNGHVLSSVSQLQTEQFKVLNELRNFQKSLRESLQNSTFAHGRSDLSISNIAENPMSDGLAALNDAIRLVESTSILHPNKLSEIRAEQGRKCSKLLSFSHEAKEELANVSTATFYQRISTPRSKDTLDVGLLDFLLTTIPQIHPDSDLLRLIEKMSPMDSAEQRLDSFLKAAAIITTILYE</sequence>
<gene>
    <name evidence="2" type="ORF">SVUK_LOCUS10102</name>
</gene>